<protein>
    <submittedName>
        <fullName evidence="1">Uncharacterized protein</fullName>
    </submittedName>
</protein>
<dbReference type="Proteomes" id="UP000015106">
    <property type="component" value="Chromosome 5"/>
</dbReference>
<organism evidence="1 2">
    <name type="scientific">Triticum urartu</name>
    <name type="common">Red wild einkorn</name>
    <name type="synonym">Crithodium urartu</name>
    <dbReference type="NCBI Taxonomy" id="4572"/>
    <lineage>
        <taxon>Eukaryota</taxon>
        <taxon>Viridiplantae</taxon>
        <taxon>Streptophyta</taxon>
        <taxon>Embryophyta</taxon>
        <taxon>Tracheophyta</taxon>
        <taxon>Spermatophyta</taxon>
        <taxon>Magnoliopsida</taxon>
        <taxon>Liliopsida</taxon>
        <taxon>Poales</taxon>
        <taxon>Poaceae</taxon>
        <taxon>BOP clade</taxon>
        <taxon>Pooideae</taxon>
        <taxon>Triticodae</taxon>
        <taxon>Triticeae</taxon>
        <taxon>Triticinae</taxon>
        <taxon>Triticum</taxon>
    </lineage>
</organism>
<name>A0A8R7QKG7_TRIUA</name>
<reference evidence="2" key="1">
    <citation type="journal article" date="2013" name="Nature">
        <title>Draft genome of the wheat A-genome progenitor Triticum urartu.</title>
        <authorList>
            <person name="Ling H.Q."/>
            <person name="Zhao S."/>
            <person name="Liu D."/>
            <person name="Wang J."/>
            <person name="Sun H."/>
            <person name="Zhang C."/>
            <person name="Fan H."/>
            <person name="Li D."/>
            <person name="Dong L."/>
            <person name="Tao Y."/>
            <person name="Gao C."/>
            <person name="Wu H."/>
            <person name="Li Y."/>
            <person name="Cui Y."/>
            <person name="Guo X."/>
            <person name="Zheng S."/>
            <person name="Wang B."/>
            <person name="Yu K."/>
            <person name="Liang Q."/>
            <person name="Yang W."/>
            <person name="Lou X."/>
            <person name="Chen J."/>
            <person name="Feng M."/>
            <person name="Jian J."/>
            <person name="Zhang X."/>
            <person name="Luo G."/>
            <person name="Jiang Y."/>
            <person name="Liu J."/>
            <person name="Wang Z."/>
            <person name="Sha Y."/>
            <person name="Zhang B."/>
            <person name="Wu H."/>
            <person name="Tang D."/>
            <person name="Shen Q."/>
            <person name="Xue P."/>
            <person name="Zou S."/>
            <person name="Wang X."/>
            <person name="Liu X."/>
            <person name="Wang F."/>
            <person name="Yang Y."/>
            <person name="An X."/>
            <person name="Dong Z."/>
            <person name="Zhang K."/>
            <person name="Zhang X."/>
            <person name="Luo M.C."/>
            <person name="Dvorak J."/>
            <person name="Tong Y."/>
            <person name="Wang J."/>
            <person name="Yang H."/>
            <person name="Li Z."/>
            <person name="Wang D."/>
            <person name="Zhang A."/>
            <person name="Wang J."/>
        </authorList>
    </citation>
    <scope>NUCLEOTIDE SEQUENCE</scope>
    <source>
        <strain evidence="2">cv. G1812</strain>
    </source>
</reference>
<evidence type="ECO:0000313" key="1">
    <source>
        <dbReference type="EnsemblPlants" id="TuG1812G0500004468.01.T01"/>
    </source>
</evidence>
<keyword evidence="2" id="KW-1185">Reference proteome</keyword>
<dbReference type="EnsemblPlants" id="TuG1812G0500004468.01.T01">
    <property type="protein sequence ID" value="TuG1812G0500004468.01.T01"/>
    <property type="gene ID" value="TuG1812G0500004468.01"/>
</dbReference>
<dbReference type="AlphaFoldDB" id="A0A8R7QKG7"/>
<proteinExistence type="predicted"/>
<accession>A0A8R7QKG7</accession>
<reference evidence="1" key="3">
    <citation type="submission" date="2022-06" db="UniProtKB">
        <authorList>
            <consortium name="EnsemblPlants"/>
        </authorList>
    </citation>
    <scope>IDENTIFICATION</scope>
</reference>
<reference evidence="1" key="2">
    <citation type="submission" date="2018-03" db="EMBL/GenBank/DDBJ databases">
        <title>The Triticum urartu genome reveals the dynamic nature of wheat genome evolution.</title>
        <authorList>
            <person name="Ling H."/>
            <person name="Ma B."/>
            <person name="Shi X."/>
            <person name="Liu H."/>
            <person name="Dong L."/>
            <person name="Sun H."/>
            <person name="Cao Y."/>
            <person name="Gao Q."/>
            <person name="Zheng S."/>
            <person name="Li Y."/>
            <person name="Yu Y."/>
            <person name="Du H."/>
            <person name="Qi M."/>
            <person name="Li Y."/>
            <person name="Yu H."/>
            <person name="Cui Y."/>
            <person name="Wang N."/>
            <person name="Chen C."/>
            <person name="Wu H."/>
            <person name="Zhao Y."/>
            <person name="Zhang J."/>
            <person name="Li Y."/>
            <person name="Zhou W."/>
            <person name="Zhang B."/>
            <person name="Hu W."/>
            <person name="Eijk M."/>
            <person name="Tang J."/>
            <person name="Witsenboer H."/>
            <person name="Zhao S."/>
            <person name="Li Z."/>
            <person name="Zhang A."/>
            <person name="Wang D."/>
            <person name="Liang C."/>
        </authorList>
    </citation>
    <scope>NUCLEOTIDE SEQUENCE [LARGE SCALE GENOMIC DNA]</scope>
    <source>
        <strain evidence="1">cv. G1812</strain>
    </source>
</reference>
<evidence type="ECO:0000313" key="2">
    <source>
        <dbReference type="Proteomes" id="UP000015106"/>
    </source>
</evidence>
<dbReference type="Gramene" id="TuG1812G0500004468.01.T01">
    <property type="protein sequence ID" value="TuG1812G0500004468.01.T01"/>
    <property type="gene ID" value="TuG1812G0500004468.01"/>
</dbReference>
<sequence>MAPASWYMTHERAHLTTPTATPPAPALLLPPTAPSTATSEPCNHNGMLLGPRVHASDLSLATAPATSVTTAVSLPPTANPFGPRLSAHGLLPATELTTTDPPPALRPLPTASSIYNPMVMERRNLALLDSLALELIDGETEADEHSMDEDDEWDLKAAWCSGA</sequence>